<dbReference type="Gene3D" id="2.60.40.10">
    <property type="entry name" value="Immunoglobulins"/>
    <property type="match status" value="1"/>
</dbReference>
<accession>A0A415DTU7</accession>
<proteinExistence type="predicted"/>
<name>A0A415DTU7_9FIRM</name>
<sequence length="107" mass="12530">MDSESIIKATESLKIKASSKLYKGNKIRVKWRIAEGDVHAINGYKVYKSTKAQSGYKYMGKTKKLYMDNKKGLKKGKRMYYRVRAYKVIDGKTYYSDYSNKANRIYK</sequence>
<evidence type="ECO:0000313" key="2">
    <source>
        <dbReference type="Proteomes" id="UP000284841"/>
    </source>
</evidence>
<organism evidence="1 2">
    <name type="scientific">Emergencia timonensis</name>
    <dbReference type="NCBI Taxonomy" id="1776384"/>
    <lineage>
        <taxon>Bacteria</taxon>
        <taxon>Bacillati</taxon>
        <taxon>Bacillota</taxon>
        <taxon>Clostridia</taxon>
        <taxon>Peptostreptococcales</taxon>
        <taxon>Anaerovoracaceae</taxon>
        <taxon>Emergencia</taxon>
    </lineage>
</organism>
<dbReference type="InterPro" id="IPR036116">
    <property type="entry name" value="FN3_sf"/>
</dbReference>
<dbReference type="InterPro" id="IPR013783">
    <property type="entry name" value="Ig-like_fold"/>
</dbReference>
<comment type="caution">
    <text evidence="1">The sequence shown here is derived from an EMBL/GenBank/DDBJ whole genome shotgun (WGS) entry which is preliminary data.</text>
</comment>
<keyword evidence="2" id="KW-1185">Reference proteome</keyword>
<protein>
    <recommendedName>
        <fullName evidence="3">Fibronectin type III domain-containing protein</fullName>
    </recommendedName>
</protein>
<gene>
    <name evidence="1" type="ORF">DW099_19090</name>
</gene>
<dbReference type="RefSeq" id="WP_118336693.1">
    <property type="nucleotide sequence ID" value="NZ_JBKYJU010000001.1"/>
</dbReference>
<dbReference type="EMBL" id="QRMS01000009">
    <property type="protein sequence ID" value="RHJ83424.1"/>
    <property type="molecule type" value="Genomic_DNA"/>
</dbReference>
<reference evidence="1 2" key="1">
    <citation type="submission" date="2018-08" db="EMBL/GenBank/DDBJ databases">
        <title>A genome reference for cultivated species of the human gut microbiota.</title>
        <authorList>
            <person name="Zou Y."/>
            <person name="Xue W."/>
            <person name="Luo G."/>
        </authorList>
    </citation>
    <scope>NUCLEOTIDE SEQUENCE [LARGE SCALE GENOMIC DNA]</scope>
    <source>
        <strain evidence="1 2">AM07-24</strain>
    </source>
</reference>
<evidence type="ECO:0000313" key="1">
    <source>
        <dbReference type="EMBL" id="RHJ83424.1"/>
    </source>
</evidence>
<dbReference type="AlphaFoldDB" id="A0A415DTU7"/>
<evidence type="ECO:0008006" key="3">
    <source>
        <dbReference type="Google" id="ProtNLM"/>
    </source>
</evidence>
<dbReference type="Proteomes" id="UP000284841">
    <property type="component" value="Unassembled WGS sequence"/>
</dbReference>
<dbReference type="SUPFAM" id="SSF49265">
    <property type="entry name" value="Fibronectin type III"/>
    <property type="match status" value="1"/>
</dbReference>